<evidence type="ECO:0008006" key="3">
    <source>
        <dbReference type="Google" id="ProtNLM"/>
    </source>
</evidence>
<dbReference type="RefSeq" id="WP_145048166.1">
    <property type="nucleotide sequence ID" value="NZ_CP036433.1"/>
</dbReference>
<reference evidence="1 2" key="1">
    <citation type="submission" date="2019-02" db="EMBL/GenBank/DDBJ databases">
        <title>Deep-cultivation of Planctomycetes and their phenomic and genomic characterization uncovers novel biology.</title>
        <authorList>
            <person name="Wiegand S."/>
            <person name="Jogler M."/>
            <person name="Boedeker C."/>
            <person name="Pinto D."/>
            <person name="Vollmers J."/>
            <person name="Rivas-Marin E."/>
            <person name="Kohn T."/>
            <person name="Peeters S.H."/>
            <person name="Heuer A."/>
            <person name="Rast P."/>
            <person name="Oberbeckmann S."/>
            <person name="Bunk B."/>
            <person name="Jeske O."/>
            <person name="Meyerdierks A."/>
            <person name="Storesund J.E."/>
            <person name="Kallscheuer N."/>
            <person name="Luecker S."/>
            <person name="Lage O.M."/>
            <person name="Pohl T."/>
            <person name="Merkel B.J."/>
            <person name="Hornburger P."/>
            <person name="Mueller R.-W."/>
            <person name="Bruemmer F."/>
            <person name="Labrenz M."/>
            <person name="Spormann A.M."/>
            <person name="Op den Camp H."/>
            <person name="Overmann J."/>
            <person name="Amann R."/>
            <person name="Jetten M.S.M."/>
            <person name="Mascher T."/>
            <person name="Medema M.H."/>
            <person name="Devos D.P."/>
            <person name="Kaster A.-K."/>
            <person name="Ovreas L."/>
            <person name="Rohde M."/>
            <person name="Galperin M.Y."/>
            <person name="Jogler C."/>
        </authorList>
    </citation>
    <scope>NUCLEOTIDE SEQUENCE [LARGE SCALE GENOMIC DNA]</scope>
    <source>
        <strain evidence="1 2">Pla85_3_4</strain>
    </source>
</reference>
<proteinExistence type="predicted"/>
<dbReference type="PROSITE" id="PS51318">
    <property type="entry name" value="TAT"/>
    <property type="match status" value="1"/>
</dbReference>
<keyword evidence="2" id="KW-1185">Reference proteome</keyword>
<evidence type="ECO:0000313" key="2">
    <source>
        <dbReference type="Proteomes" id="UP000317648"/>
    </source>
</evidence>
<dbReference type="SUPFAM" id="SSF53649">
    <property type="entry name" value="Alkaline phosphatase-like"/>
    <property type="match status" value="1"/>
</dbReference>
<dbReference type="PANTHER" id="PTHR43737">
    <property type="entry name" value="BLL7424 PROTEIN"/>
    <property type="match status" value="1"/>
</dbReference>
<dbReference type="InterPro" id="IPR010869">
    <property type="entry name" value="DUF1501"/>
</dbReference>
<dbReference type="Gene3D" id="3.40.720.10">
    <property type="entry name" value="Alkaline Phosphatase, subunit A"/>
    <property type="match status" value="1"/>
</dbReference>
<name>A0A518DKF7_9BACT</name>
<dbReference type="InterPro" id="IPR017850">
    <property type="entry name" value="Alkaline_phosphatase_core_sf"/>
</dbReference>
<gene>
    <name evidence="1" type="ORF">Pla8534_00630</name>
</gene>
<evidence type="ECO:0000313" key="1">
    <source>
        <dbReference type="EMBL" id="QDU92318.1"/>
    </source>
</evidence>
<dbReference type="Pfam" id="PF07394">
    <property type="entry name" value="DUF1501"/>
    <property type="match status" value="1"/>
</dbReference>
<dbReference type="Proteomes" id="UP000317648">
    <property type="component" value="Chromosome"/>
</dbReference>
<sequence length="464" mass="51474">MQQHLSRRQALQGSAAGFGYLAFSALQQQTQAANGTKPAPHFAPKVKRVIFMFMEGGPSHVDSFDYKPALARYTGKKPPYDQPKAGGTGHNDSVMQESPFAFSQHGESGLWISEIFPELAKHADDLCLINSMHHETGIHTPGCVIMHTGDSRFTRPSMGSWITYGLGAETQELPGYMVVNPRDRNIPAGCYSNAFLPARHHSTIMQNVGLDPDLSKAIRNVTNQHMTDHRQRQQLDFIQQMNGLYRQKQDDSQVDAVIESYEQAYRMQSAVPRLFDFKDESQSTLDLYGIGKKAPPFAVQCLLARRMAEAGVRFIEISQGGWDSHNDLQRNLAGAARNVDAPIAALITDLKQRGMWQDTLLVWGGEFGRTPAIEDMKDKSFGRDHNGAGFTYWIAGGGVQGGIRYGATDELGWFAAENKVHARDLHATILHLLGLDHRKLSFRYGGRDYTPTDVDGEVVKGILA</sequence>
<dbReference type="OrthoDB" id="127333at2"/>
<dbReference type="AlphaFoldDB" id="A0A518DKF7"/>
<dbReference type="EMBL" id="CP036433">
    <property type="protein sequence ID" value="QDU92318.1"/>
    <property type="molecule type" value="Genomic_DNA"/>
</dbReference>
<dbReference type="InterPro" id="IPR006311">
    <property type="entry name" value="TAT_signal"/>
</dbReference>
<organism evidence="1 2">
    <name type="scientific">Lignipirellula cremea</name>
    <dbReference type="NCBI Taxonomy" id="2528010"/>
    <lineage>
        <taxon>Bacteria</taxon>
        <taxon>Pseudomonadati</taxon>
        <taxon>Planctomycetota</taxon>
        <taxon>Planctomycetia</taxon>
        <taxon>Pirellulales</taxon>
        <taxon>Pirellulaceae</taxon>
        <taxon>Lignipirellula</taxon>
    </lineage>
</organism>
<accession>A0A518DKF7</accession>
<protein>
    <recommendedName>
        <fullName evidence="3">Sulfatase</fullName>
    </recommendedName>
</protein>
<dbReference type="PANTHER" id="PTHR43737:SF1">
    <property type="entry name" value="DUF1501 DOMAIN-CONTAINING PROTEIN"/>
    <property type="match status" value="1"/>
</dbReference>
<dbReference type="KEGG" id="lcre:Pla8534_00630"/>